<feature type="domain" description="CAF1B/HIR1 beta-propeller" evidence="11">
    <location>
        <begin position="1"/>
        <end position="380"/>
    </location>
</feature>
<evidence type="ECO:0000313" key="13">
    <source>
        <dbReference type="Proteomes" id="UP001378592"/>
    </source>
</evidence>
<dbReference type="GO" id="GO:0033186">
    <property type="term" value="C:CAF-1 complex"/>
    <property type="evidence" value="ECO:0007669"/>
    <property type="project" value="TreeGrafter"/>
</dbReference>
<organism evidence="12 13">
    <name type="scientific">Gryllus longicercus</name>
    <dbReference type="NCBI Taxonomy" id="2509291"/>
    <lineage>
        <taxon>Eukaryota</taxon>
        <taxon>Metazoa</taxon>
        <taxon>Ecdysozoa</taxon>
        <taxon>Arthropoda</taxon>
        <taxon>Hexapoda</taxon>
        <taxon>Insecta</taxon>
        <taxon>Pterygota</taxon>
        <taxon>Neoptera</taxon>
        <taxon>Polyneoptera</taxon>
        <taxon>Orthoptera</taxon>
        <taxon>Ensifera</taxon>
        <taxon>Gryllidea</taxon>
        <taxon>Grylloidea</taxon>
        <taxon>Gryllidae</taxon>
        <taxon>Gryllinae</taxon>
        <taxon>Gryllus</taxon>
    </lineage>
</organism>
<reference evidence="12 13" key="1">
    <citation type="submission" date="2024-03" db="EMBL/GenBank/DDBJ databases">
        <title>The genome assembly and annotation of the cricket Gryllus longicercus Weissman &amp; Gray.</title>
        <authorList>
            <person name="Szrajer S."/>
            <person name="Gray D."/>
            <person name="Ylla G."/>
        </authorList>
    </citation>
    <scope>NUCLEOTIDE SEQUENCE [LARGE SCALE GENOMIC DNA]</scope>
    <source>
        <strain evidence="12">DAG 2021-001</strain>
        <tissue evidence="12">Whole body minus gut</tissue>
    </source>
</reference>
<dbReference type="SUPFAM" id="SSF50978">
    <property type="entry name" value="WD40 repeat-like"/>
    <property type="match status" value="1"/>
</dbReference>
<dbReference type="GO" id="GO:0006281">
    <property type="term" value="P:DNA repair"/>
    <property type="evidence" value="ECO:0007669"/>
    <property type="project" value="UniProtKB-KW"/>
</dbReference>
<evidence type="ECO:0000259" key="11">
    <source>
        <dbReference type="Pfam" id="PF24105"/>
    </source>
</evidence>
<gene>
    <name evidence="12" type="ORF">R5R35_014823</name>
</gene>
<dbReference type="InterPro" id="IPR015943">
    <property type="entry name" value="WD40/YVTN_repeat-like_dom_sf"/>
</dbReference>
<dbReference type="InterPro" id="IPR055410">
    <property type="entry name" value="Beta-prop_CAF1B_HIR1"/>
</dbReference>
<comment type="caution">
    <text evidence="12">The sequence shown here is derived from an EMBL/GenBank/DDBJ whole genome shotgun (WGS) entry which is preliminary data.</text>
</comment>
<protein>
    <recommendedName>
        <fullName evidence="11">CAF1B/HIR1 beta-propeller domain-containing protein</fullName>
    </recommendedName>
</protein>
<dbReference type="PROSITE" id="PS00678">
    <property type="entry name" value="WD_REPEATS_1"/>
    <property type="match status" value="1"/>
</dbReference>
<dbReference type="PANTHER" id="PTHR15271:SF4">
    <property type="entry name" value="CHROMATIN ASSEMBLY FACTOR 1 SUBUNIT B"/>
    <property type="match status" value="1"/>
</dbReference>
<keyword evidence="3 9" id="KW-0853">WD repeat</keyword>
<dbReference type="EMBL" id="JAZDUA010000115">
    <property type="protein sequence ID" value="KAK7867630.1"/>
    <property type="molecule type" value="Genomic_DNA"/>
</dbReference>
<dbReference type="GO" id="GO:0005634">
    <property type="term" value="C:nucleus"/>
    <property type="evidence" value="ECO:0007669"/>
    <property type="project" value="UniProtKB-SubCell"/>
</dbReference>
<dbReference type="AlphaFoldDB" id="A0AAN9ZA84"/>
<dbReference type="PROSITE" id="PS50082">
    <property type="entry name" value="WD_REPEATS_2"/>
    <property type="match status" value="3"/>
</dbReference>
<keyword evidence="7" id="KW-0234">DNA repair</keyword>
<name>A0AAN9ZA84_9ORTH</name>
<dbReference type="Gene3D" id="2.130.10.10">
    <property type="entry name" value="YVTN repeat-like/Quinoprotein amine dehydrogenase"/>
    <property type="match status" value="3"/>
</dbReference>
<dbReference type="InterPro" id="IPR019775">
    <property type="entry name" value="WD40_repeat_CS"/>
</dbReference>
<dbReference type="PROSITE" id="PS50294">
    <property type="entry name" value="WD_REPEATS_REGION"/>
    <property type="match status" value="2"/>
</dbReference>
<keyword evidence="8" id="KW-0539">Nucleus</keyword>
<evidence type="ECO:0000256" key="7">
    <source>
        <dbReference type="ARBA" id="ARBA00023204"/>
    </source>
</evidence>
<evidence type="ECO:0000256" key="5">
    <source>
        <dbReference type="ARBA" id="ARBA00022763"/>
    </source>
</evidence>
<accession>A0AAN9ZA84</accession>
<dbReference type="InterPro" id="IPR036322">
    <property type="entry name" value="WD40_repeat_dom_sf"/>
</dbReference>
<keyword evidence="4" id="KW-0677">Repeat</keyword>
<feature type="repeat" description="WD" evidence="9">
    <location>
        <begin position="125"/>
        <end position="166"/>
    </location>
</feature>
<dbReference type="InterPro" id="IPR001680">
    <property type="entry name" value="WD40_rpt"/>
</dbReference>
<evidence type="ECO:0000256" key="10">
    <source>
        <dbReference type="SAM" id="MobiDB-lite"/>
    </source>
</evidence>
<feature type="repeat" description="WD" evidence="9">
    <location>
        <begin position="167"/>
        <end position="208"/>
    </location>
</feature>
<evidence type="ECO:0000256" key="8">
    <source>
        <dbReference type="ARBA" id="ARBA00023242"/>
    </source>
</evidence>
<dbReference type="InterPro" id="IPR045145">
    <property type="entry name" value="PTHR15271"/>
</dbReference>
<dbReference type="PRINTS" id="PR00319">
    <property type="entry name" value="GPROTEINB"/>
</dbReference>
<dbReference type="PANTHER" id="PTHR15271">
    <property type="entry name" value="CHROMATIN ASSEMBLY FACTOR 1 SUBUNIT B"/>
    <property type="match status" value="1"/>
</dbReference>
<evidence type="ECO:0000256" key="3">
    <source>
        <dbReference type="ARBA" id="ARBA00022574"/>
    </source>
</evidence>
<evidence type="ECO:0000256" key="9">
    <source>
        <dbReference type="PROSITE-ProRule" id="PRU00221"/>
    </source>
</evidence>
<comment type="similarity">
    <text evidence="2">Belongs to the WD repeat HIR1 family.</text>
</comment>
<keyword evidence="13" id="KW-1185">Reference proteome</keyword>
<feature type="region of interest" description="Disordered" evidence="10">
    <location>
        <begin position="394"/>
        <end position="413"/>
    </location>
</feature>
<evidence type="ECO:0000256" key="2">
    <source>
        <dbReference type="ARBA" id="ARBA00007306"/>
    </source>
</evidence>
<feature type="region of interest" description="Disordered" evidence="10">
    <location>
        <begin position="594"/>
        <end position="710"/>
    </location>
</feature>
<dbReference type="Proteomes" id="UP001378592">
    <property type="component" value="Unassembled WGS sequence"/>
</dbReference>
<keyword evidence="6" id="KW-0156">Chromatin regulator</keyword>
<feature type="compositionally biased region" description="Basic and acidic residues" evidence="10">
    <location>
        <begin position="627"/>
        <end position="664"/>
    </location>
</feature>
<sequence length="761" mass="84124">MKCTIPEISWHNRDPVLSIDVQPSKTGTVISPYRLATGGTDSHVVIWYVTIKDCGLASVEVAADLQRHQRAVNTVRFSPSGQFLASGDDESVIIVWKPKTEHDISDLTNTDGEVSKEQWVSMKILRGHLEDVYDLSWSLDSVHLISGSIDNTAIIWDVQKGRNLGLLTGHGGFVQGVAWDPKNRYAATLSSDRTCRIHNISTNKVKAKVSKAPLPVPPGSELSGKIMRLFHDDTLKSFFRRLSFSPDGELLVTPSGVIEIPNSEKHISATYIFSRYDFSRPVVYLPSPREYTVAVRFCPLLFKLREGSSLFALPYRMVFAVATKSNVILYDTQQSEPIALITNIHYTRLTDLSWSSDGQVLIASSTDGYCSIITFSEEELGEIYELSSTNVESENESANLEKRPSDSIQVSSQGQQGLLTANTVCDSVKEKENTQDTNKTELKTIVTPTTVHIHSENEDKNSATRSVATHIKDKKSPRRIALITLSSPRKRVTNTPISDPKKPICQTVQSRAATTTHNEAVNNGNPLKSVSDGTCSREISSSEATVEKPTGEDGTEPMQTDETTTLDSGSKENQAGEEIVSQEIIEEPMEAVTTCDKVGSPNKLSRAATTNDIKERSNNCAGEESEIEMKSESHKDNSEKNNINKKENECKSEGFQKSLLKKDQNDDDAEVDNERNKVQNTAIKSCEKSPEKIPVNSCETTPSKYLSDQMQTECTGTPSCASDEVSEQKEVSCNVTPVEKRTPRRVQFITISSPKSKKKLM</sequence>
<dbReference type="Pfam" id="PF24105">
    <property type="entry name" value="Beta-prop_CAF1B_HIR1"/>
    <property type="match status" value="1"/>
</dbReference>
<evidence type="ECO:0000256" key="4">
    <source>
        <dbReference type="ARBA" id="ARBA00022737"/>
    </source>
</evidence>
<dbReference type="InterPro" id="IPR001632">
    <property type="entry name" value="WD40_G-protein_beta-like"/>
</dbReference>
<keyword evidence="5" id="KW-0227">DNA damage</keyword>
<dbReference type="SMART" id="SM00320">
    <property type="entry name" value="WD40"/>
    <property type="match status" value="5"/>
</dbReference>
<dbReference type="GO" id="GO:0006335">
    <property type="term" value="P:DNA replication-dependent chromatin assembly"/>
    <property type="evidence" value="ECO:0007669"/>
    <property type="project" value="InterPro"/>
</dbReference>
<feature type="compositionally biased region" description="Polar residues" evidence="10">
    <location>
        <begin position="510"/>
        <end position="544"/>
    </location>
</feature>
<evidence type="ECO:0000256" key="1">
    <source>
        <dbReference type="ARBA" id="ARBA00004123"/>
    </source>
</evidence>
<proteinExistence type="inferred from homology"/>
<feature type="repeat" description="WD" evidence="9">
    <location>
        <begin position="65"/>
        <end position="106"/>
    </location>
</feature>
<evidence type="ECO:0000313" key="12">
    <source>
        <dbReference type="EMBL" id="KAK7867630.1"/>
    </source>
</evidence>
<dbReference type="GO" id="GO:0006334">
    <property type="term" value="P:nucleosome assembly"/>
    <property type="evidence" value="ECO:0007669"/>
    <property type="project" value="TreeGrafter"/>
</dbReference>
<feature type="compositionally biased region" description="Polar residues" evidence="10">
    <location>
        <begin position="697"/>
        <end position="710"/>
    </location>
</feature>
<feature type="compositionally biased region" description="Polar residues" evidence="10">
    <location>
        <begin position="557"/>
        <end position="573"/>
    </location>
</feature>
<comment type="subcellular location">
    <subcellularLocation>
        <location evidence="1">Nucleus</location>
    </subcellularLocation>
</comment>
<evidence type="ECO:0000256" key="6">
    <source>
        <dbReference type="ARBA" id="ARBA00022853"/>
    </source>
</evidence>
<feature type="region of interest" description="Disordered" evidence="10">
    <location>
        <begin position="510"/>
        <end position="576"/>
    </location>
</feature>